<evidence type="ECO:0000313" key="7">
    <source>
        <dbReference type="EMBL" id="CAJ1384526.1"/>
    </source>
</evidence>
<dbReference type="SMART" id="SM00174">
    <property type="entry name" value="RHO"/>
    <property type="match status" value="1"/>
</dbReference>
<dbReference type="Gene3D" id="3.40.50.300">
    <property type="entry name" value="P-loop containing nucleotide triphosphate hydrolases"/>
    <property type="match status" value="1"/>
</dbReference>
<dbReference type="GO" id="GO:0012505">
    <property type="term" value="C:endomembrane system"/>
    <property type="evidence" value="ECO:0007669"/>
    <property type="project" value="UniProtKB-SubCell"/>
</dbReference>
<dbReference type="Pfam" id="PF00071">
    <property type="entry name" value="Ras"/>
    <property type="match status" value="1"/>
</dbReference>
<dbReference type="FunFam" id="3.40.50.300:FF:000586">
    <property type="entry name" value="Rab family GTPase"/>
    <property type="match status" value="1"/>
</dbReference>
<evidence type="ECO:0000256" key="3">
    <source>
        <dbReference type="ARBA" id="ARBA00022741"/>
    </source>
</evidence>
<dbReference type="InterPro" id="IPR027417">
    <property type="entry name" value="P-loop_NTPase"/>
</dbReference>
<evidence type="ECO:0000313" key="8">
    <source>
        <dbReference type="Proteomes" id="UP001178507"/>
    </source>
</evidence>
<dbReference type="PANTHER" id="PTHR47980">
    <property type="entry name" value="LD44762P"/>
    <property type="match status" value="1"/>
</dbReference>
<comment type="similarity">
    <text evidence="2">Belongs to the small GTPase superfamily. Rab family.</text>
</comment>
<sequence>MACDLCIKSMMIGDSGVGKTALVVKFVEDGFKNDKTTTIGVDYKDKILWMRGKKVKLQIWDTAGQERFQTITQQYYRSAMGILMVYDMTDEASFRNIVRWNEQISKHGDKDVQRVLVGNKADAEKIVVTREQGQALAEEYGIPFFETSAWFGDNVNEAFLKLAEMVIKQRRREDEPYYPDTLRLRKDEPCKSRACCVRE</sequence>
<gene>
    <name evidence="7" type="ORF">EVOR1521_LOCUS11388</name>
</gene>
<reference evidence="7" key="1">
    <citation type="submission" date="2023-08" db="EMBL/GenBank/DDBJ databases">
        <authorList>
            <person name="Chen Y."/>
            <person name="Shah S."/>
            <person name="Dougan E. K."/>
            <person name="Thang M."/>
            <person name="Chan C."/>
        </authorList>
    </citation>
    <scope>NUCLEOTIDE SEQUENCE</scope>
</reference>
<evidence type="ECO:0000256" key="6">
    <source>
        <dbReference type="ARBA" id="ARBA00023288"/>
    </source>
</evidence>
<keyword evidence="5" id="KW-0472">Membrane</keyword>
<evidence type="ECO:0000256" key="2">
    <source>
        <dbReference type="ARBA" id="ARBA00006270"/>
    </source>
</evidence>
<dbReference type="GO" id="GO:0005525">
    <property type="term" value="F:GTP binding"/>
    <property type="evidence" value="ECO:0007669"/>
    <property type="project" value="UniProtKB-KW"/>
</dbReference>
<dbReference type="PROSITE" id="PS51421">
    <property type="entry name" value="RAS"/>
    <property type="match status" value="1"/>
</dbReference>
<dbReference type="InterPro" id="IPR050305">
    <property type="entry name" value="Small_GTPase_Rab"/>
</dbReference>
<dbReference type="SMART" id="SM00173">
    <property type="entry name" value="RAS"/>
    <property type="match status" value="1"/>
</dbReference>
<dbReference type="NCBIfam" id="TIGR00231">
    <property type="entry name" value="small_GTP"/>
    <property type="match status" value="1"/>
</dbReference>
<organism evidence="7 8">
    <name type="scientific">Effrenium voratum</name>
    <dbReference type="NCBI Taxonomy" id="2562239"/>
    <lineage>
        <taxon>Eukaryota</taxon>
        <taxon>Sar</taxon>
        <taxon>Alveolata</taxon>
        <taxon>Dinophyceae</taxon>
        <taxon>Suessiales</taxon>
        <taxon>Symbiodiniaceae</taxon>
        <taxon>Effrenium</taxon>
    </lineage>
</organism>
<accession>A0AA36MYM1</accession>
<comment type="caution">
    <text evidence="7">The sequence shown here is derived from an EMBL/GenBank/DDBJ whole genome shotgun (WGS) entry which is preliminary data.</text>
</comment>
<dbReference type="SMART" id="SM00176">
    <property type="entry name" value="RAN"/>
    <property type="match status" value="1"/>
</dbReference>
<evidence type="ECO:0000256" key="5">
    <source>
        <dbReference type="ARBA" id="ARBA00023136"/>
    </source>
</evidence>
<keyword evidence="6" id="KW-0449">Lipoprotein</keyword>
<evidence type="ECO:0000256" key="4">
    <source>
        <dbReference type="ARBA" id="ARBA00023134"/>
    </source>
</evidence>
<proteinExistence type="inferred from homology"/>
<dbReference type="PROSITE" id="PS51419">
    <property type="entry name" value="RAB"/>
    <property type="match status" value="1"/>
</dbReference>
<keyword evidence="3" id="KW-0547">Nucleotide-binding</keyword>
<dbReference type="EMBL" id="CAUJNA010001120">
    <property type="protein sequence ID" value="CAJ1384526.1"/>
    <property type="molecule type" value="Genomic_DNA"/>
</dbReference>
<dbReference type="InterPro" id="IPR005225">
    <property type="entry name" value="Small_GTP-bd"/>
</dbReference>
<evidence type="ECO:0008006" key="9">
    <source>
        <dbReference type="Google" id="ProtNLM"/>
    </source>
</evidence>
<keyword evidence="8" id="KW-1185">Reference proteome</keyword>
<dbReference type="AlphaFoldDB" id="A0AA36MYM1"/>
<dbReference type="SUPFAM" id="SSF52540">
    <property type="entry name" value="P-loop containing nucleoside triphosphate hydrolases"/>
    <property type="match status" value="1"/>
</dbReference>
<dbReference type="Proteomes" id="UP001178507">
    <property type="component" value="Unassembled WGS sequence"/>
</dbReference>
<dbReference type="SMART" id="SM00175">
    <property type="entry name" value="RAB"/>
    <property type="match status" value="1"/>
</dbReference>
<keyword evidence="4" id="KW-0342">GTP-binding</keyword>
<comment type="subcellular location">
    <subcellularLocation>
        <location evidence="1">Endomembrane system</location>
    </subcellularLocation>
</comment>
<name>A0AA36MYM1_9DINO</name>
<dbReference type="GO" id="GO:0003924">
    <property type="term" value="F:GTPase activity"/>
    <property type="evidence" value="ECO:0007669"/>
    <property type="project" value="InterPro"/>
</dbReference>
<dbReference type="PRINTS" id="PR00449">
    <property type="entry name" value="RASTRNSFRMNG"/>
</dbReference>
<evidence type="ECO:0000256" key="1">
    <source>
        <dbReference type="ARBA" id="ARBA00004308"/>
    </source>
</evidence>
<dbReference type="InterPro" id="IPR001806">
    <property type="entry name" value="Small_GTPase"/>
</dbReference>
<protein>
    <recommendedName>
        <fullName evidence="9">Ras-related protein Rab-10</fullName>
    </recommendedName>
</protein>